<dbReference type="Pfam" id="PF26394">
    <property type="entry name" value="Psb34"/>
    <property type="match status" value="1"/>
</dbReference>
<dbReference type="RefSeq" id="WP_190446483.1">
    <property type="nucleotide sequence ID" value="NZ_JAMPLM010000011.1"/>
</dbReference>
<evidence type="ECO:0000313" key="2">
    <source>
        <dbReference type="EMBL" id="MEP1059515.1"/>
    </source>
</evidence>
<keyword evidence="3" id="KW-1185">Reference proteome</keyword>
<feature type="compositionally biased region" description="Basic and acidic residues" evidence="1">
    <location>
        <begin position="77"/>
        <end position="91"/>
    </location>
</feature>
<protein>
    <submittedName>
        <fullName evidence="2">Uncharacterized protein</fullName>
    </submittedName>
</protein>
<feature type="compositionally biased region" description="Basic and acidic residues" evidence="1">
    <location>
        <begin position="26"/>
        <end position="49"/>
    </location>
</feature>
<comment type="caution">
    <text evidence="2">The sequence shown here is derived from an EMBL/GenBank/DDBJ whole genome shotgun (WGS) entry which is preliminary data.</text>
</comment>
<gene>
    <name evidence="2" type="ORF">NDI38_13800</name>
</gene>
<proteinExistence type="predicted"/>
<dbReference type="EMBL" id="JAMPLM010000011">
    <property type="protein sequence ID" value="MEP1059515.1"/>
    <property type="molecule type" value="Genomic_DNA"/>
</dbReference>
<evidence type="ECO:0000313" key="3">
    <source>
        <dbReference type="Proteomes" id="UP001476950"/>
    </source>
</evidence>
<accession>A0ABV0KJZ9</accession>
<organism evidence="2 3">
    <name type="scientific">Stenomitos frigidus AS-A4</name>
    <dbReference type="NCBI Taxonomy" id="2933935"/>
    <lineage>
        <taxon>Bacteria</taxon>
        <taxon>Bacillati</taxon>
        <taxon>Cyanobacteriota</taxon>
        <taxon>Cyanophyceae</taxon>
        <taxon>Leptolyngbyales</taxon>
        <taxon>Leptolyngbyaceae</taxon>
        <taxon>Stenomitos</taxon>
    </lineage>
</organism>
<reference evidence="2 3" key="1">
    <citation type="submission" date="2022-04" db="EMBL/GenBank/DDBJ databases">
        <title>Positive selection, recombination, and allopatry shape intraspecific diversity of widespread and dominant cyanobacteria.</title>
        <authorList>
            <person name="Wei J."/>
            <person name="Shu W."/>
            <person name="Hu C."/>
        </authorList>
    </citation>
    <scope>NUCLEOTIDE SEQUENCE [LARGE SCALE GENOMIC DNA]</scope>
    <source>
        <strain evidence="2 3">AS-A4</strain>
    </source>
</reference>
<feature type="compositionally biased region" description="Basic and acidic residues" evidence="1">
    <location>
        <begin position="7"/>
        <end position="17"/>
    </location>
</feature>
<feature type="region of interest" description="Disordered" evidence="1">
    <location>
        <begin position="74"/>
        <end position="97"/>
    </location>
</feature>
<dbReference type="Proteomes" id="UP001476950">
    <property type="component" value="Unassembled WGS sequence"/>
</dbReference>
<dbReference type="InterPro" id="IPR048028">
    <property type="entry name" value="Psb34-like"/>
</dbReference>
<feature type="region of interest" description="Disordered" evidence="1">
    <location>
        <begin position="1"/>
        <end position="58"/>
    </location>
</feature>
<name>A0ABV0KJZ9_9CYAN</name>
<sequence>MGNAKDTSARVEEDSYDRGIIPAETAARKEREGENFKTHPTEDNSESVHTEGGYTVDKEGLLNNYAVEPEMYYETPGDARKEEETTEEPSRKGPGIV</sequence>
<evidence type="ECO:0000256" key="1">
    <source>
        <dbReference type="SAM" id="MobiDB-lite"/>
    </source>
</evidence>